<evidence type="ECO:0000256" key="6">
    <source>
        <dbReference type="ARBA" id="ARBA00023180"/>
    </source>
</evidence>
<evidence type="ECO:0000256" key="1">
    <source>
        <dbReference type="ARBA" id="ARBA00010701"/>
    </source>
</evidence>
<feature type="active site" description="Nucleophile" evidence="8">
    <location>
        <position position="181"/>
    </location>
</feature>
<feature type="signal peptide" evidence="9">
    <location>
        <begin position="1"/>
        <end position="19"/>
    </location>
</feature>
<proteinExistence type="inferred from homology"/>
<dbReference type="EMBL" id="JANTQA010000015">
    <property type="protein sequence ID" value="KAJ3448098.1"/>
    <property type="molecule type" value="Genomic_DNA"/>
</dbReference>
<dbReference type="Pfam" id="PF04083">
    <property type="entry name" value="Abhydro_lipase"/>
    <property type="match status" value="1"/>
</dbReference>
<feature type="active site" description="Charge relay system" evidence="8">
    <location>
        <position position="383"/>
    </location>
</feature>
<evidence type="ECO:0000256" key="3">
    <source>
        <dbReference type="ARBA" id="ARBA00022801"/>
    </source>
</evidence>
<dbReference type="AlphaFoldDB" id="A0AAV8A6E0"/>
<name>A0AAV8A6E0_9EUKA</name>
<dbReference type="InterPro" id="IPR029058">
    <property type="entry name" value="AB_hydrolase_fold"/>
</dbReference>
<dbReference type="InterPro" id="IPR025483">
    <property type="entry name" value="Lipase_euk"/>
</dbReference>
<protein>
    <recommendedName>
        <fullName evidence="7">Lipase</fullName>
    </recommendedName>
</protein>
<keyword evidence="3 7" id="KW-0378">Hydrolase</keyword>
<keyword evidence="2 9" id="KW-0732">Signal</keyword>
<dbReference type="FunFam" id="3.40.50.1820:FF:000057">
    <property type="entry name" value="Lipase"/>
    <property type="match status" value="1"/>
</dbReference>
<feature type="domain" description="Partial AB-hydrolase lipase" evidence="10">
    <location>
        <begin position="42"/>
        <end position="105"/>
    </location>
</feature>
<evidence type="ECO:0000313" key="14">
    <source>
        <dbReference type="Proteomes" id="UP001150062"/>
    </source>
</evidence>
<comment type="similarity">
    <text evidence="1 7">Belongs to the AB hydrolase superfamily. Lipase family.</text>
</comment>
<feature type="chain" id="PRO_5043428972" description="Lipase" evidence="9">
    <location>
        <begin position="20"/>
        <end position="416"/>
    </location>
</feature>
<evidence type="ECO:0000256" key="2">
    <source>
        <dbReference type="ARBA" id="ARBA00022729"/>
    </source>
</evidence>
<keyword evidence="4 7" id="KW-0442">Lipid degradation</keyword>
<dbReference type="InterPro" id="IPR006693">
    <property type="entry name" value="AB_hydrolase_lipase"/>
</dbReference>
<evidence type="ECO:0000259" key="10">
    <source>
        <dbReference type="Pfam" id="PF04083"/>
    </source>
</evidence>
<evidence type="ECO:0000256" key="4">
    <source>
        <dbReference type="ARBA" id="ARBA00022963"/>
    </source>
</evidence>
<dbReference type="EMBL" id="JAOAOG010000168">
    <property type="protein sequence ID" value="KAJ6243593.1"/>
    <property type="molecule type" value="Genomic_DNA"/>
</dbReference>
<dbReference type="Proteomes" id="UP001146793">
    <property type="component" value="Unassembled WGS sequence"/>
</dbReference>
<feature type="active site" description="Charge relay system" evidence="8">
    <location>
        <position position="352"/>
    </location>
</feature>
<reference evidence="12" key="1">
    <citation type="submission" date="2022-08" db="EMBL/GenBank/DDBJ databases">
        <title>Novel sulfate-reducing endosymbionts in the free-living metamonad Anaeramoeba.</title>
        <authorList>
            <person name="Jerlstrom-Hultqvist J."/>
            <person name="Cepicka I."/>
            <person name="Gallot-Lavallee L."/>
            <person name="Salas-Leiva D."/>
            <person name="Curtis B.A."/>
            <person name="Zahonova K."/>
            <person name="Pipaliya S."/>
            <person name="Dacks J."/>
            <person name="Roger A.J."/>
        </authorList>
    </citation>
    <scope>NUCLEOTIDE SEQUENCE</scope>
    <source>
        <strain evidence="12">Schooner1</strain>
    </source>
</reference>
<evidence type="ECO:0000256" key="8">
    <source>
        <dbReference type="PIRSR" id="PIRSR000862-1"/>
    </source>
</evidence>
<keyword evidence="14" id="KW-1185">Reference proteome</keyword>
<dbReference type="Proteomes" id="UP001150062">
    <property type="component" value="Unassembled WGS sequence"/>
</dbReference>
<evidence type="ECO:0000256" key="7">
    <source>
        <dbReference type="PIRNR" id="PIRNR000862"/>
    </source>
</evidence>
<evidence type="ECO:0000256" key="9">
    <source>
        <dbReference type="SAM" id="SignalP"/>
    </source>
</evidence>
<gene>
    <name evidence="11" type="ORF">M0812_00573</name>
    <name evidence="12" type="ORF">M0813_22031</name>
</gene>
<organism evidence="11 13">
    <name type="scientific">Anaeramoeba flamelloides</name>
    <dbReference type="NCBI Taxonomy" id="1746091"/>
    <lineage>
        <taxon>Eukaryota</taxon>
        <taxon>Metamonada</taxon>
        <taxon>Anaeramoebidae</taxon>
        <taxon>Anaeramoeba</taxon>
    </lineage>
</organism>
<comment type="caution">
    <text evidence="11">The sequence shown here is derived from an EMBL/GenBank/DDBJ whole genome shotgun (WGS) entry which is preliminary data.</text>
</comment>
<reference evidence="11" key="2">
    <citation type="submission" date="2022-08" db="EMBL/GenBank/DDBJ databases">
        <title>Novel sulphate-reducing endosymbionts in the free-living metamonad Anaeramoeba.</title>
        <authorList>
            <person name="Jerlstrom-Hultqvist J."/>
            <person name="Cepicka I."/>
            <person name="Gallot-Lavallee L."/>
            <person name="Salas-Leiva D."/>
            <person name="Curtis B.A."/>
            <person name="Zahonova K."/>
            <person name="Pipaliya S."/>
            <person name="Dacks J."/>
            <person name="Roger A.J."/>
        </authorList>
    </citation>
    <scope>NUCLEOTIDE SEQUENCE</scope>
    <source>
        <strain evidence="11">Busselton2</strain>
    </source>
</reference>
<dbReference type="GO" id="GO:0016788">
    <property type="term" value="F:hydrolase activity, acting on ester bonds"/>
    <property type="evidence" value="ECO:0007669"/>
    <property type="project" value="InterPro"/>
</dbReference>
<accession>A0AAV8A6E0</accession>
<dbReference type="PIRSF" id="PIRSF000862">
    <property type="entry name" value="Steryl_ester_lip"/>
    <property type="match status" value="1"/>
</dbReference>
<evidence type="ECO:0000313" key="12">
    <source>
        <dbReference type="EMBL" id="KAJ6243593.1"/>
    </source>
</evidence>
<evidence type="ECO:0000313" key="11">
    <source>
        <dbReference type="EMBL" id="KAJ3448098.1"/>
    </source>
</evidence>
<evidence type="ECO:0000313" key="13">
    <source>
        <dbReference type="Proteomes" id="UP001146793"/>
    </source>
</evidence>
<dbReference type="PANTHER" id="PTHR11005">
    <property type="entry name" value="LYSOSOMAL ACID LIPASE-RELATED"/>
    <property type="match status" value="1"/>
</dbReference>
<evidence type="ECO:0000256" key="5">
    <source>
        <dbReference type="ARBA" id="ARBA00023098"/>
    </source>
</evidence>
<dbReference type="GO" id="GO:0016042">
    <property type="term" value="P:lipid catabolic process"/>
    <property type="evidence" value="ECO:0007669"/>
    <property type="project" value="UniProtKB-KW"/>
</dbReference>
<dbReference type="Gene3D" id="3.40.50.1820">
    <property type="entry name" value="alpha/beta hydrolase"/>
    <property type="match status" value="1"/>
</dbReference>
<dbReference type="SUPFAM" id="SSF53474">
    <property type="entry name" value="alpha/beta-Hydrolases"/>
    <property type="match status" value="1"/>
</dbReference>
<keyword evidence="6" id="KW-0325">Glycoprotein</keyword>
<keyword evidence="5" id="KW-0443">Lipid metabolism</keyword>
<sequence length="416" mass="47776">MKPSFLFLIFLTLPFFLYAQETPKRVQAISPLKQDPDTNLNVSQIIRRHGYPCTEVDVVTEDGYILTMQHVPYGKNNPLRDPKEKRPPVLLQHGLLDSSFTWWSNYPHESLGYILADAGYDVWTSNVRGNVMGLRHKTLTPKDHKFWEFTFDEMQIYDLPANIDFVRKFTGFQKIGYVGHSQGGCIMLAHLSSKPELKEKLTTFVGLGAASYEGNQHCVFINLLNDLKLPFFLELFGQNNFMPDTDIIKIIAKSLCADDPIVCEDFIFLVVGANPGSLNQTRLPVFLTHTPAGTSTRNIQHWCQEVKSGHFQMYDYGSDFENWVHYNQTSPPIYDPSKIEGPSLNLYFGSVDLLVDEVDFKHLKSDLNPDLIESWEVITGYDHLDYVWNVNAHKYLYKKVVADLNRHISFEPIKEK</sequence>